<dbReference type="Pfam" id="PF06962">
    <property type="entry name" value="rRNA_methylase"/>
    <property type="match status" value="1"/>
</dbReference>
<dbReference type="InterPro" id="IPR029063">
    <property type="entry name" value="SAM-dependent_MTases_sf"/>
</dbReference>
<organism evidence="1 2">
    <name type="scientific">Anaerobacterium chartisolvens</name>
    <dbReference type="NCBI Taxonomy" id="1297424"/>
    <lineage>
        <taxon>Bacteria</taxon>
        <taxon>Bacillati</taxon>
        <taxon>Bacillota</taxon>
        <taxon>Clostridia</taxon>
        <taxon>Eubacteriales</taxon>
        <taxon>Oscillospiraceae</taxon>
        <taxon>Anaerobacterium</taxon>
    </lineage>
</organism>
<dbReference type="AlphaFoldDB" id="A0A369BH99"/>
<dbReference type="PANTHER" id="PTHR35276">
    <property type="entry name" value="S-ADENOSYL-L-METHIONINE-DEPENDENT METHYLTRANSFERASES SUPERFAMILY PROTEIN"/>
    <property type="match status" value="1"/>
</dbReference>
<gene>
    <name evidence="1" type="ORF">DFR58_10227</name>
</gene>
<dbReference type="Proteomes" id="UP000253034">
    <property type="component" value="Unassembled WGS sequence"/>
</dbReference>
<keyword evidence="2" id="KW-1185">Reference proteome</keyword>
<dbReference type="OrthoDB" id="9792989at2"/>
<dbReference type="RefSeq" id="WP_114296088.1">
    <property type="nucleotide sequence ID" value="NZ_QPJT01000002.1"/>
</dbReference>
<dbReference type="GO" id="GO:0008168">
    <property type="term" value="F:methyltransferase activity"/>
    <property type="evidence" value="ECO:0007669"/>
    <property type="project" value="UniProtKB-KW"/>
</dbReference>
<dbReference type="GO" id="GO:0032259">
    <property type="term" value="P:methylation"/>
    <property type="evidence" value="ECO:0007669"/>
    <property type="project" value="UniProtKB-KW"/>
</dbReference>
<comment type="caution">
    <text evidence="1">The sequence shown here is derived from an EMBL/GenBank/DDBJ whole genome shotgun (WGS) entry which is preliminary data.</text>
</comment>
<dbReference type="Gene3D" id="3.40.50.150">
    <property type="entry name" value="Vaccinia Virus protein VP39"/>
    <property type="match status" value="1"/>
</dbReference>
<sequence>MEVIKNSLGQSHDIIRSIVKKGDSAIDATAGNGNDTAFLAELVGEAGMVYSFDIQSEALQKTAALLDKRGLSERATLIRDGHQNMDRYVSGDVKAVMFNLGYLPGGDHSIGTRAETTIQAVENGMGLIAVGGIISVVVYYGGDSGFDEKEAFMRYIQEIDYRRFKVMKTEFVNQPNCPPILVCIERLK</sequence>
<evidence type="ECO:0000313" key="1">
    <source>
        <dbReference type="EMBL" id="RCX19958.1"/>
    </source>
</evidence>
<proteinExistence type="predicted"/>
<keyword evidence="1" id="KW-0489">Methyltransferase</keyword>
<dbReference type="EMBL" id="QPJT01000002">
    <property type="protein sequence ID" value="RCX19958.1"/>
    <property type="molecule type" value="Genomic_DNA"/>
</dbReference>
<evidence type="ECO:0000313" key="2">
    <source>
        <dbReference type="Proteomes" id="UP000253034"/>
    </source>
</evidence>
<keyword evidence="1" id="KW-0808">Transferase</keyword>
<name>A0A369BH99_9FIRM</name>
<dbReference type="InterPro" id="IPR010719">
    <property type="entry name" value="MnmM_MeTrfase"/>
</dbReference>
<accession>A0A369BH99</accession>
<reference evidence="1 2" key="1">
    <citation type="submission" date="2018-07" db="EMBL/GenBank/DDBJ databases">
        <title>Genomic Encyclopedia of Type Strains, Phase IV (KMG-IV): sequencing the most valuable type-strain genomes for metagenomic binning, comparative biology and taxonomic classification.</title>
        <authorList>
            <person name="Goeker M."/>
        </authorList>
    </citation>
    <scope>NUCLEOTIDE SEQUENCE [LARGE SCALE GENOMIC DNA]</scope>
    <source>
        <strain evidence="1 2">DSM 27016</strain>
    </source>
</reference>
<dbReference type="PANTHER" id="PTHR35276:SF1">
    <property type="entry name" value="TRNA (MNM(5)S(2)U34)-METHYLTRANSFERASE, CHLOROPLASTIC"/>
    <property type="match status" value="1"/>
</dbReference>
<dbReference type="SUPFAM" id="SSF53335">
    <property type="entry name" value="S-adenosyl-L-methionine-dependent methyltransferases"/>
    <property type="match status" value="1"/>
</dbReference>
<protein>
    <submittedName>
        <fullName evidence="1">Putative rRNA methylase</fullName>
    </submittedName>
</protein>